<dbReference type="PANTHER" id="PTHR22625">
    <property type="entry name" value="PLEXIN"/>
    <property type="match status" value="1"/>
</dbReference>
<organism evidence="8 9">
    <name type="scientific">Caenorhabditis japonica</name>
    <dbReference type="NCBI Taxonomy" id="281687"/>
    <lineage>
        <taxon>Eukaryota</taxon>
        <taxon>Metazoa</taxon>
        <taxon>Ecdysozoa</taxon>
        <taxon>Nematoda</taxon>
        <taxon>Chromadorea</taxon>
        <taxon>Rhabditida</taxon>
        <taxon>Rhabditina</taxon>
        <taxon>Rhabditomorpha</taxon>
        <taxon>Rhabditoidea</taxon>
        <taxon>Rhabditidae</taxon>
        <taxon>Peloderinae</taxon>
        <taxon>Caenorhabditis</taxon>
    </lineage>
</organism>
<keyword evidence="3" id="KW-0472">Membrane</keyword>
<dbReference type="Pfam" id="PF01437">
    <property type="entry name" value="PSI"/>
    <property type="match status" value="1"/>
</dbReference>
<dbReference type="InterPro" id="IPR001627">
    <property type="entry name" value="Semap_dom"/>
</dbReference>
<dbReference type="InterPro" id="IPR002165">
    <property type="entry name" value="Plexin_repeat"/>
</dbReference>
<comment type="subcellular location">
    <subcellularLocation>
        <location evidence="1">Membrane</location>
    </subcellularLocation>
</comment>
<dbReference type="PANTHER" id="PTHR22625:SF70">
    <property type="entry name" value="PLEXIN A, ISOFORM A"/>
    <property type="match status" value="1"/>
</dbReference>
<dbReference type="AlphaFoldDB" id="A0A8R1HRJ4"/>
<dbReference type="GO" id="GO:0007399">
    <property type="term" value="P:nervous system development"/>
    <property type="evidence" value="ECO:0007669"/>
    <property type="project" value="UniProtKB-KW"/>
</dbReference>
<accession>A0A8R1HRJ4</accession>
<dbReference type="InterPro" id="IPR036352">
    <property type="entry name" value="Semap_dom_sf"/>
</dbReference>
<keyword evidence="2" id="KW-0524">Neurogenesis</keyword>
<evidence type="ECO:0000256" key="3">
    <source>
        <dbReference type="ARBA" id="ARBA00023136"/>
    </source>
</evidence>
<dbReference type="GO" id="GO:0017154">
    <property type="term" value="F:semaphorin receptor activity"/>
    <property type="evidence" value="ECO:0007669"/>
    <property type="project" value="InterPro"/>
</dbReference>
<dbReference type="SMART" id="SM00423">
    <property type="entry name" value="PSI"/>
    <property type="match status" value="1"/>
</dbReference>
<dbReference type="GO" id="GO:0005886">
    <property type="term" value="C:plasma membrane"/>
    <property type="evidence" value="ECO:0007669"/>
    <property type="project" value="TreeGrafter"/>
</dbReference>
<dbReference type="InterPro" id="IPR015943">
    <property type="entry name" value="WD40/YVTN_repeat-like_dom_sf"/>
</dbReference>
<dbReference type="Pfam" id="PF01403">
    <property type="entry name" value="Sema"/>
    <property type="match status" value="1"/>
</dbReference>
<dbReference type="SUPFAM" id="SSF103575">
    <property type="entry name" value="Plexin repeat"/>
    <property type="match status" value="1"/>
</dbReference>
<evidence type="ECO:0000256" key="4">
    <source>
        <dbReference type="ARBA" id="ARBA00023157"/>
    </source>
</evidence>
<reference evidence="8" key="2">
    <citation type="submission" date="2022-06" db="UniProtKB">
        <authorList>
            <consortium name="EnsemblMetazoa"/>
        </authorList>
    </citation>
    <scope>IDENTIFICATION</scope>
    <source>
        <strain evidence="8">DF5081</strain>
    </source>
</reference>
<keyword evidence="5" id="KW-0325">Glycoprotein</keyword>
<keyword evidence="9" id="KW-1185">Reference proteome</keyword>
<dbReference type="Gene3D" id="2.130.10.10">
    <property type="entry name" value="YVTN repeat-like/Quinoprotein amine dehydrogenase"/>
    <property type="match status" value="1"/>
</dbReference>
<dbReference type="Gene3D" id="3.30.1680.10">
    <property type="entry name" value="ligand-binding face of the semaphorins, domain 2"/>
    <property type="match status" value="1"/>
</dbReference>
<protein>
    <submittedName>
        <fullName evidence="8">Sema domain-containing protein</fullName>
    </submittedName>
</protein>
<evidence type="ECO:0000313" key="9">
    <source>
        <dbReference type="Proteomes" id="UP000005237"/>
    </source>
</evidence>
<dbReference type="GO" id="GO:0002116">
    <property type="term" value="C:semaphorin receptor complex"/>
    <property type="evidence" value="ECO:0007669"/>
    <property type="project" value="TreeGrafter"/>
</dbReference>
<proteinExistence type="predicted"/>
<evidence type="ECO:0000256" key="1">
    <source>
        <dbReference type="ARBA" id="ARBA00004370"/>
    </source>
</evidence>
<dbReference type="SUPFAM" id="SSF101912">
    <property type="entry name" value="Sema domain"/>
    <property type="match status" value="1"/>
</dbReference>
<dbReference type="InterPro" id="IPR031148">
    <property type="entry name" value="Plexin"/>
</dbReference>
<dbReference type="Proteomes" id="UP000005237">
    <property type="component" value="Unassembled WGS sequence"/>
</dbReference>
<feature type="domain" description="Sema" evidence="7">
    <location>
        <begin position="1"/>
        <end position="81"/>
    </location>
</feature>
<dbReference type="InterPro" id="IPR016201">
    <property type="entry name" value="PSI"/>
</dbReference>
<evidence type="ECO:0000259" key="7">
    <source>
        <dbReference type="PROSITE" id="PS51004"/>
    </source>
</evidence>
<dbReference type="GO" id="GO:0030334">
    <property type="term" value="P:regulation of cell migration"/>
    <property type="evidence" value="ECO:0007669"/>
    <property type="project" value="TreeGrafter"/>
</dbReference>
<reference evidence="9" key="1">
    <citation type="submission" date="2010-08" db="EMBL/GenBank/DDBJ databases">
        <authorList>
            <consortium name="Caenorhabditis japonica Sequencing Consortium"/>
            <person name="Wilson R.K."/>
        </authorList>
    </citation>
    <scope>NUCLEOTIDE SEQUENCE [LARGE SCALE GENOMIC DNA]</scope>
    <source>
        <strain evidence="9">DF5081</strain>
    </source>
</reference>
<keyword evidence="4" id="KW-1015">Disulfide bond</keyword>
<dbReference type="EnsemblMetazoa" id="CJA09070b.1">
    <property type="protein sequence ID" value="CJA09070b.1"/>
    <property type="gene ID" value="WBGene00128274"/>
</dbReference>
<sequence length="127" mass="14154">MENEPLLTSIAINTTRSSTVAFAGTQNGKLYKFLIENKRSAEKYATEILTENEPILADMEFSGDGKHVFVLTPSKVIKMPTSRCESLSTQCDGCLSSRDPYCGWCVSNNHCTQEESTRSVRGWFFGL</sequence>
<evidence type="ECO:0000256" key="2">
    <source>
        <dbReference type="ARBA" id="ARBA00022902"/>
    </source>
</evidence>
<comment type="caution">
    <text evidence="6">Lacks conserved residue(s) required for the propagation of feature annotation.</text>
</comment>
<evidence type="ECO:0000256" key="6">
    <source>
        <dbReference type="PROSITE-ProRule" id="PRU00352"/>
    </source>
</evidence>
<name>A0A8R1HRJ4_CAEJA</name>
<evidence type="ECO:0000313" key="8">
    <source>
        <dbReference type="EnsemblMetazoa" id="CJA09070b.1"/>
    </source>
</evidence>
<evidence type="ECO:0000256" key="5">
    <source>
        <dbReference type="ARBA" id="ARBA00023180"/>
    </source>
</evidence>
<dbReference type="PROSITE" id="PS51004">
    <property type="entry name" value="SEMA"/>
    <property type="match status" value="1"/>
</dbReference>